<keyword evidence="4" id="KW-0067">ATP-binding</keyword>
<dbReference type="SMART" id="SM00490">
    <property type="entry name" value="HELICc"/>
    <property type="match status" value="1"/>
</dbReference>
<dbReference type="SUPFAM" id="SSF47413">
    <property type="entry name" value="lambda repressor-like DNA-binding domains"/>
    <property type="match status" value="1"/>
</dbReference>
<dbReference type="PROSITE" id="PS50943">
    <property type="entry name" value="HTH_CROC1"/>
    <property type="match status" value="1"/>
</dbReference>
<dbReference type="AlphaFoldDB" id="A0A2T2WDP6"/>
<dbReference type="InterPro" id="IPR010982">
    <property type="entry name" value="Lambda_DNA-bd_dom_sf"/>
</dbReference>
<dbReference type="Pfam" id="PF01381">
    <property type="entry name" value="HTH_3"/>
    <property type="match status" value="1"/>
</dbReference>
<sequence>MENDWQAGPDEIRRLRKRLGFSQQQLADRLGVSFATVNRWENGHTKPYRWLGDRLRQLEREAAGAWQEGASSANTSPAREWMPLRENPRLDFLAAAEAVRAAAEAEWLSYGYLTNPTFATETSLIDPLPHQRIAVYDVMLPQPRLRFLLADDAGAGKTIMSGLYIREMLARHRLQRILIVPPAGLVGNWQQELQTLFRLNFRIVSGADARAGNPFVGPNSDQVIVSIDTLTGETMRKRLADPRVTPYDLVIFDEAHKLAADREPDGRLRKTQRYQLAEWLVGASTNDDPVTLTWAVRHVLLLTATPHMGKDYPFFALWHLLEPEVLSTPEMLDRYPDYERQKHYIRRTKEEMVTFEGKRLYPTRISATPTYPLSPLERRLYDRTTAYIRETYNRAAGLNRSAARLAMSVFQRRLASSAYALAESLRRRLEKLDQYIARAEAHQLNIVAEQARQRDWDEDPLETMTGDEESSDAGREEHEWAEDRGTSALLASSLDELRSERAEVESLVILAQAVLAEGDEAKFQRLRELLRDPQFVGEKLLIFTEHRDTLTYLHDRLEALGFAGRIAHIHGGMPYPEREAQVRRFRLPGSEGGADICLATDAAGEGINLQFCWVMINYDIPWNPARLEQRMGRIHRYKQTHDPVLIFNLVADNTREGRVLKTLLDKLERIRQELRSDKVFDVIGRQLAGWSLRDLLLESLDDDALVKAMEERVTQEGVAEAIHGQDALLPPTGDVMDQLPKARAQLRQEAYHRLLPGYVRHFLTHAAPLLGIGWDGDPDTTFSLKALSPGALDPLLPSMERYPVEVRNRWTLMKRTDDDAVYFHPGEPVFEVLRSWVAGRYAEDAARGAVFVDPEAEEASVCHWVLAQILEEEAGASASARVAETRLLAIRAWADGRLEEVPVEQLFLLQPGQGIPSQWLALASRAESQLETVRQTLTESLQARWVEPLRAQRRRQAQDDWHWVEDGYRALEAELAIQRTAVTQRIRAGESALQGRLTVIRRRQAALDGEKAKAQARILGAPDRLRLEPLTFLAHALVVPASDPAVHAEFTQEVETVAMAVAQSQLEQEGFVVFDVSTPAKAQGAGLNAWPGFDLWARHPGGEDRAVEVKGRAARGEILVSDNEWAKACTLREGYWLYVVWDCGSAHPYCLPVRDPFGRLLATAQGGVAITPDAIVRAAQEQQEGKESRHG</sequence>
<feature type="domain" description="Helicase C-terminal" evidence="8">
    <location>
        <begin position="525"/>
        <end position="678"/>
    </location>
</feature>
<dbReference type="SMART" id="SM00530">
    <property type="entry name" value="HTH_XRE"/>
    <property type="match status" value="1"/>
</dbReference>
<evidence type="ECO:0000256" key="2">
    <source>
        <dbReference type="ARBA" id="ARBA00022801"/>
    </source>
</evidence>
<keyword evidence="2" id="KW-0378">Hydrolase</keyword>
<dbReference type="InterPro" id="IPR038718">
    <property type="entry name" value="SNF2-like_sf"/>
</dbReference>
<evidence type="ECO:0008006" key="11">
    <source>
        <dbReference type="Google" id="ProtNLM"/>
    </source>
</evidence>
<evidence type="ECO:0000259" key="8">
    <source>
        <dbReference type="PROSITE" id="PS51194"/>
    </source>
</evidence>
<evidence type="ECO:0000256" key="5">
    <source>
        <dbReference type="SAM" id="MobiDB-lite"/>
    </source>
</evidence>
<dbReference type="PANTHER" id="PTHR45766:SF6">
    <property type="entry name" value="SWI_SNF-RELATED MATRIX-ASSOCIATED ACTIN-DEPENDENT REGULATOR OF CHROMATIN SUBFAMILY A-LIKE PROTEIN 1"/>
    <property type="match status" value="1"/>
</dbReference>
<comment type="caution">
    <text evidence="9">The sequence shown here is derived from an EMBL/GenBank/DDBJ whole genome shotgun (WGS) entry which is preliminary data.</text>
</comment>
<feature type="domain" description="HTH cro/C1-type" evidence="6">
    <location>
        <begin position="12"/>
        <end position="47"/>
    </location>
</feature>
<dbReference type="PROSITE" id="PS51192">
    <property type="entry name" value="HELICASE_ATP_BIND_1"/>
    <property type="match status" value="1"/>
</dbReference>
<name>A0A2T2WDP6_9FIRM</name>
<dbReference type="Pfam" id="PF04851">
    <property type="entry name" value="ResIII"/>
    <property type="match status" value="1"/>
</dbReference>
<evidence type="ECO:0000259" key="7">
    <source>
        <dbReference type="PROSITE" id="PS51192"/>
    </source>
</evidence>
<evidence type="ECO:0000256" key="3">
    <source>
        <dbReference type="ARBA" id="ARBA00022806"/>
    </source>
</evidence>
<dbReference type="GO" id="GO:0005524">
    <property type="term" value="F:ATP binding"/>
    <property type="evidence" value="ECO:0007669"/>
    <property type="project" value="InterPro"/>
</dbReference>
<keyword evidence="1" id="KW-0547">Nucleotide-binding</keyword>
<evidence type="ECO:0000259" key="6">
    <source>
        <dbReference type="PROSITE" id="PS50943"/>
    </source>
</evidence>
<dbReference type="GO" id="GO:0003677">
    <property type="term" value="F:DNA binding"/>
    <property type="evidence" value="ECO:0007669"/>
    <property type="project" value="InterPro"/>
</dbReference>
<dbReference type="Gene3D" id="3.40.50.10810">
    <property type="entry name" value="Tandem AAA-ATPase domain"/>
    <property type="match status" value="1"/>
</dbReference>
<dbReference type="PANTHER" id="PTHR45766">
    <property type="entry name" value="DNA ANNEALING HELICASE AND ENDONUCLEASE ZRANB3 FAMILY MEMBER"/>
    <property type="match status" value="1"/>
</dbReference>
<dbReference type="SUPFAM" id="SSF52540">
    <property type="entry name" value="P-loop containing nucleoside triphosphate hydrolases"/>
    <property type="match status" value="2"/>
</dbReference>
<dbReference type="Pfam" id="PF13020">
    <property type="entry name" value="NOV_C"/>
    <property type="match status" value="1"/>
</dbReference>
<dbReference type="Proteomes" id="UP000241848">
    <property type="component" value="Unassembled WGS sequence"/>
</dbReference>
<keyword evidence="3" id="KW-0347">Helicase</keyword>
<evidence type="ECO:0000256" key="4">
    <source>
        <dbReference type="ARBA" id="ARBA00022840"/>
    </source>
</evidence>
<feature type="region of interest" description="Disordered" evidence="5">
    <location>
        <begin position="455"/>
        <end position="483"/>
    </location>
</feature>
<protein>
    <recommendedName>
        <fullName evidence="11">Helicase</fullName>
    </recommendedName>
</protein>
<dbReference type="CDD" id="cd00093">
    <property type="entry name" value="HTH_XRE"/>
    <property type="match status" value="1"/>
</dbReference>
<dbReference type="GO" id="GO:0016787">
    <property type="term" value="F:hydrolase activity"/>
    <property type="evidence" value="ECO:0007669"/>
    <property type="project" value="UniProtKB-KW"/>
</dbReference>
<dbReference type="InterPro" id="IPR014001">
    <property type="entry name" value="Helicase_ATP-bd"/>
</dbReference>
<dbReference type="InterPro" id="IPR057342">
    <property type="entry name" value="DEXDc_RapA"/>
</dbReference>
<reference evidence="9 10" key="1">
    <citation type="journal article" date="2014" name="BMC Genomics">
        <title>Comparison of environmental and isolate Sulfobacillus genomes reveals diverse carbon, sulfur, nitrogen, and hydrogen metabolisms.</title>
        <authorList>
            <person name="Justice N.B."/>
            <person name="Norman A."/>
            <person name="Brown C.T."/>
            <person name="Singh A."/>
            <person name="Thomas B.C."/>
            <person name="Banfield J.F."/>
        </authorList>
    </citation>
    <scope>NUCLEOTIDE SEQUENCE [LARGE SCALE GENOMIC DNA]</scope>
    <source>
        <strain evidence="9">AMDSBA3</strain>
    </source>
</reference>
<organism evidence="9 10">
    <name type="scientific">Sulfobacillus acidophilus</name>
    <dbReference type="NCBI Taxonomy" id="53633"/>
    <lineage>
        <taxon>Bacteria</taxon>
        <taxon>Bacillati</taxon>
        <taxon>Bacillota</taxon>
        <taxon>Clostridia</taxon>
        <taxon>Eubacteriales</taxon>
        <taxon>Clostridiales Family XVII. Incertae Sedis</taxon>
        <taxon>Sulfobacillus</taxon>
    </lineage>
</organism>
<dbReference type="InterPro" id="IPR049730">
    <property type="entry name" value="SNF2/RAD54-like_C"/>
</dbReference>
<gene>
    <name evidence="9" type="ORF">C7B45_15345</name>
</gene>
<evidence type="ECO:0000313" key="10">
    <source>
        <dbReference type="Proteomes" id="UP000241848"/>
    </source>
</evidence>
<dbReference type="CDD" id="cd18011">
    <property type="entry name" value="DEXDc_RapA"/>
    <property type="match status" value="1"/>
</dbReference>
<dbReference type="InterPro" id="IPR027417">
    <property type="entry name" value="P-loop_NTPase"/>
</dbReference>
<feature type="domain" description="Helicase ATP-binding" evidence="7">
    <location>
        <begin position="138"/>
        <end position="324"/>
    </location>
</feature>
<dbReference type="Gene3D" id="1.10.260.40">
    <property type="entry name" value="lambda repressor-like DNA-binding domains"/>
    <property type="match status" value="1"/>
</dbReference>
<dbReference type="InterPro" id="IPR001387">
    <property type="entry name" value="Cro/C1-type_HTH"/>
</dbReference>
<feature type="compositionally biased region" description="Basic and acidic residues" evidence="5">
    <location>
        <begin position="472"/>
        <end position="483"/>
    </location>
</feature>
<evidence type="ECO:0000313" key="9">
    <source>
        <dbReference type="EMBL" id="PSR20356.1"/>
    </source>
</evidence>
<proteinExistence type="predicted"/>
<dbReference type="SMART" id="SM00487">
    <property type="entry name" value="DEXDc"/>
    <property type="match status" value="1"/>
</dbReference>
<dbReference type="Gene3D" id="3.40.50.300">
    <property type="entry name" value="P-loop containing nucleotide triphosphate hydrolases"/>
    <property type="match status" value="1"/>
</dbReference>
<accession>A0A2T2WDP6</accession>
<dbReference type="EMBL" id="PXYV01000067">
    <property type="protein sequence ID" value="PSR20356.1"/>
    <property type="molecule type" value="Genomic_DNA"/>
</dbReference>
<dbReference type="InterPro" id="IPR001650">
    <property type="entry name" value="Helicase_C-like"/>
</dbReference>
<dbReference type="PROSITE" id="PS51194">
    <property type="entry name" value="HELICASE_CTER"/>
    <property type="match status" value="1"/>
</dbReference>
<dbReference type="InterPro" id="IPR006935">
    <property type="entry name" value="Helicase/UvrB_N"/>
</dbReference>
<evidence type="ECO:0000256" key="1">
    <source>
        <dbReference type="ARBA" id="ARBA00022741"/>
    </source>
</evidence>
<dbReference type="Pfam" id="PF00271">
    <property type="entry name" value="Helicase_C"/>
    <property type="match status" value="1"/>
</dbReference>
<feature type="compositionally biased region" description="Acidic residues" evidence="5">
    <location>
        <begin position="456"/>
        <end position="471"/>
    </location>
</feature>
<dbReference type="CDD" id="cd18793">
    <property type="entry name" value="SF2_C_SNF"/>
    <property type="match status" value="1"/>
</dbReference>
<dbReference type="InterPro" id="IPR024975">
    <property type="entry name" value="NOV_C"/>
</dbReference>